<reference evidence="1" key="2">
    <citation type="journal article" date="2022" name="Res Sq">
        <title>Comparative Genomics Reveals Insights into the Divergent Evolution of Astigmatic Mites and Household Pest Adaptations.</title>
        <authorList>
            <person name="Xiong Q."/>
            <person name="Wan A.T.-Y."/>
            <person name="Liu X.-Y."/>
            <person name="Fung C.S.-H."/>
            <person name="Xiao X."/>
            <person name="Malainual N."/>
            <person name="Hou J."/>
            <person name="Wang L."/>
            <person name="Wang M."/>
            <person name="Yang K."/>
            <person name="Cui Y."/>
            <person name="Leung E."/>
            <person name="Nong W."/>
            <person name="Shin S.-K."/>
            <person name="Au S."/>
            <person name="Jeong K.Y."/>
            <person name="Chew F.T."/>
            <person name="Hui J."/>
            <person name="Leung T.F."/>
            <person name="Tungtrongchitr A."/>
            <person name="Zhong N."/>
            <person name="Liu Z."/>
            <person name="Tsui S."/>
        </authorList>
    </citation>
    <scope>NUCLEOTIDE SEQUENCE</scope>
    <source>
        <strain evidence="1">Derf</strain>
        <tissue evidence="1">Whole organism</tissue>
    </source>
</reference>
<dbReference type="AlphaFoldDB" id="A0A922L242"/>
<evidence type="ECO:0000313" key="1">
    <source>
        <dbReference type="EMBL" id="KAH9497220.1"/>
    </source>
</evidence>
<keyword evidence="2" id="KW-1185">Reference proteome</keyword>
<evidence type="ECO:0000313" key="2">
    <source>
        <dbReference type="Proteomes" id="UP000790347"/>
    </source>
</evidence>
<organism evidence="1 2">
    <name type="scientific">Dermatophagoides farinae</name>
    <name type="common">American house dust mite</name>
    <dbReference type="NCBI Taxonomy" id="6954"/>
    <lineage>
        <taxon>Eukaryota</taxon>
        <taxon>Metazoa</taxon>
        <taxon>Ecdysozoa</taxon>
        <taxon>Arthropoda</taxon>
        <taxon>Chelicerata</taxon>
        <taxon>Arachnida</taxon>
        <taxon>Acari</taxon>
        <taxon>Acariformes</taxon>
        <taxon>Sarcoptiformes</taxon>
        <taxon>Astigmata</taxon>
        <taxon>Psoroptidia</taxon>
        <taxon>Analgoidea</taxon>
        <taxon>Pyroglyphidae</taxon>
        <taxon>Dermatophagoidinae</taxon>
        <taxon>Dermatophagoides</taxon>
    </lineage>
</organism>
<protein>
    <submittedName>
        <fullName evidence="1">Uncharacterized protein</fullName>
    </submittedName>
</protein>
<sequence length="61" mass="6973">MNGDGDDDDDDDCDDEVVGNALLETPIENQKNVHHKSDIGMNRFFTEYPYQFFNGVTRKCS</sequence>
<name>A0A922L242_DERFA</name>
<dbReference type="Proteomes" id="UP000790347">
    <property type="component" value="Unassembled WGS sequence"/>
</dbReference>
<gene>
    <name evidence="1" type="ORF">DERF_013224</name>
</gene>
<accession>A0A922L242</accession>
<dbReference type="EMBL" id="ASGP02000007">
    <property type="protein sequence ID" value="KAH9497220.1"/>
    <property type="molecule type" value="Genomic_DNA"/>
</dbReference>
<proteinExistence type="predicted"/>
<reference evidence="1" key="1">
    <citation type="submission" date="2013-05" db="EMBL/GenBank/DDBJ databases">
        <authorList>
            <person name="Yim A.K.Y."/>
            <person name="Chan T.F."/>
            <person name="Ji K.M."/>
            <person name="Liu X.Y."/>
            <person name="Zhou J.W."/>
            <person name="Li R.Q."/>
            <person name="Yang K.Y."/>
            <person name="Li J."/>
            <person name="Li M."/>
            <person name="Law P.T.W."/>
            <person name="Wu Y.L."/>
            <person name="Cai Z.L."/>
            <person name="Qin H."/>
            <person name="Bao Y."/>
            <person name="Leung R.K.K."/>
            <person name="Ng P.K.S."/>
            <person name="Zou J."/>
            <person name="Zhong X.J."/>
            <person name="Ran P.X."/>
            <person name="Zhong N.S."/>
            <person name="Liu Z.G."/>
            <person name="Tsui S.K.W."/>
        </authorList>
    </citation>
    <scope>NUCLEOTIDE SEQUENCE</scope>
    <source>
        <strain evidence="1">Derf</strain>
        <tissue evidence="1">Whole organism</tissue>
    </source>
</reference>
<comment type="caution">
    <text evidence="1">The sequence shown here is derived from an EMBL/GenBank/DDBJ whole genome shotgun (WGS) entry which is preliminary data.</text>
</comment>